<comment type="subcellular location">
    <subcellularLocation>
        <location evidence="1">Membrane</location>
        <topology evidence="1">Single-pass membrane protein</topology>
    </subcellularLocation>
</comment>
<dbReference type="OrthoDB" id="10039147at2759"/>
<dbReference type="GO" id="GO:0016020">
    <property type="term" value="C:membrane"/>
    <property type="evidence" value="ECO:0007669"/>
    <property type="project" value="UniProtKB-SubCell"/>
</dbReference>
<proteinExistence type="predicted"/>
<reference evidence="7 8" key="1">
    <citation type="submission" date="2016-07" db="EMBL/GenBank/DDBJ databases">
        <title>Draft genome of the white-rot fungus Obba rivulosa 3A-2.</title>
        <authorList>
            <consortium name="DOE Joint Genome Institute"/>
            <person name="Miettinen O."/>
            <person name="Riley R."/>
            <person name="Acob R."/>
            <person name="Barry K."/>
            <person name="Cullen D."/>
            <person name="De Vries R."/>
            <person name="Hainaut M."/>
            <person name="Hatakka A."/>
            <person name="Henrissat B."/>
            <person name="Hilden K."/>
            <person name="Kuo R."/>
            <person name="Labutti K."/>
            <person name="Lipzen A."/>
            <person name="Makela M.R."/>
            <person name="Sandor L."/>
            <person name="Spatafora J.W."/>
            <person name="Grigoriev I.V."/>
            <person name="Hibbett D.S."/>
        </authorList>
    </citation>
    <scope>NUCLEOTIDE SEQUENCE [LARGE SCALE GENOMIC DNA]</scope>
    <source>
        <strain evidence="7 8">3A-2</strain>
    </source>
</reference>
<evidence type="ECO:0000256" key="4">
    <source>
        <dbReference type="ARBA" id="ARBA00023136"/>
    </source>
</evidence>
<evidence type="ECO:0000256" key="2">
    <source>
        <dbReference type="ARBA" id="ARBA00022692"/>
    </source>
</evidence>
<dbReference type="GO" id="GO:0005509">
    <property type="term" value="F:calcium ion binding"/>
    <property type="evidence" value="ECO:0007669"/>
    <property type="project" value="InterPro"/>
</dbReference>
<gene>
    <name evidence="7" type="ORF">OBBRIDRAFT_748344</name>
</gene>
<dbReference type="Pfam" id="PF07946">
    <property type="entry name" value="CCDC47"/>
    <property type="match status" value="1"/>
</dbReference>
<feature type="compositionally biased region" description="Basic and acidic residues" evidence="5">
    <location>
        <begin position="318"/>
        <end position="362"/>
    </location>
</feature>
<dbReference type="GO" id="GO:0005783">
    <property type="term" value="C:endoplasmic reticulum"/>
    <property type="evidence" value="ECO:0007669"/>
    <property type="project" value="InterPro"/>
</dbReference>
<dbReference type="Proteomes" id="UP000250043">
    <property type="component" value="Unassembled WGS sequence"/>
</dbReference>
<protein>
    <submittedName>
        <fullName evidence="7">DUF1682-domain-containing protein</fullName>
    </submittedName>
</protein>
<dbReference type="PANTHER" id="PTHR12883:SF0">
    <property type="entry name" value="PAT COMPLEX SUBUNIT CCDC47"/>
    <property type="match status" value="1"/>
</dbReference>
<evidence type="ECO:0000313" key="8">
    <source>
        <dbReference type="Proteomes" id="UP000250043"/>
    </source>
</evidence>
<feature type="compositionally biased region" description="Basic residues" evidence="5">
    <location>
        <begin position="363"/>
        <end position="376"/>
    </location>
</feature>
<keyword evidence="8" id="KW-1185">Reference proteome</keyword>
<sequence length="376" mass="43063">MATRLLRALTPPPPNISAEYDGLEFRYKFITFRPALFKNEIFFLLAVGLYLAMYFIGKKANERKVKTWFNAHKPIYDAQFSKPYHKGSLTQDGNTDFFNFSTGRRAVASLHTVFALRPRHDLFQYAFQVGRGLIDLDYRVCDELELDFTFKDTSNVPECVWAVVAKDEMRTIRNERWDLTFTKTSEHSSLPPALTVMSEFADITENMLKPYGSFSLTSVLSSPSVLPYFRSLSITDQPSTRPESPLPASERSKRLRLSLRLPGPNGAEATRPLVEAIFQLIDIVAGETRSARGGLSAALRPETRAKLRKAREEVDRQLREEAAKEKREEAEEKRTAAKKKAEEERLSRLSAAEQKKELEREKKRAMRKTQGKVKMR</sequence>
<keyword evidence="2 6" id="KW-0812">Transmembrane</keyword>
<dbReference type="PANTHER" id="PTHR12883">
    <property type="entry name" value="ADIPOCYTE-SPECIFIC PROTEIN 4-RELATED"/>
    <property type="match status" value="1"/>
</dbReference>
<keyword evidence="4 6" id="KW-0472">Membrane</keyword>
<evidence type="ECO:0000256" key="6">
    <source>
        <dbReference type="SAM" id="Phobius"/>
    </source>
</evidence>
<feature type="transmembrane region" description="Helical" evidence="6">
    <location>
        <begin position="41"/>
        <end position="57"/>
    </location>
</feature>
<feature type="region of interest" description="Disordered" evidence="5">
    <location>
        <begin position="236"/>
        <end position="268"/>
    </location>
</feature>
<dbReference type="EMBL" id="KV722347">
    <property type="protein sequence ID" value="OCH94088.1"/>
    <property type="molecule type" value="Genomic_DNA"/>
</dbReference>
<dbReference type="GO" id="GO:0032469">
    <property type="term" value="P:endoplasmic reticulum calcium ion homeostasis"/>
    <property type="evidence" value="ECO:0007669"/>
    <property type="project" value="InterPro"/>
</dbReference>
<name>A0A8E2J3X4_9APHY</name>
<dbReference type="AlphaFoldDB" id="A0A8E2J3X4"/>
<evidence type="ECO:0000256" key="3">
    <source>
        <dbReference type="ARBA" id="ARBA00022989"/>
    </source>
</evidence>
<keyword evidence="3 6" id="KW-1133">Transmembrane helix</keyword>
<organism evidence="7 8">
    <name type="scientific">Obba rivulosa</name>
    <dbReference type="NCBI Taxonomy" id="1052685"/>
    <lineage>
        <taxon>Eukaryota</taxon>
        <taxon>Fungi</taxon>
        <taxon>Dikarya</taxon>
        <taxon>Basidiomycota</taxon>
        <taxon>Agaricomycotina</taxon>
        <taxon>Agaricomycetes</taxon>
        <taxon>Polyporales</taxon>
        <taxon>Gelatoporiaceae</taxon>
        <taxon>Obba</taxon>
    </lineage>
</organism>
<evidence type="ECO:0000313" key="7">
    <source>
        <dbReference type="EMBL" id="OCH94088.1"/>
    </source>
</evidence>
<feature type="region of interest" description="Disordered" evidence="5">
    <location>
        <begin position="318"/>
        <end position="376"/>
    </location>
</feature>
<dbReference type="InterPro" id="IPR012879">
    <property type="entry name" value="CCDC47"/>
</dbReference>
<evidence type="ECO:0000256" key="5">
    <source>
        <dbReference type="SAM" id="MobiDB-lite"/>
    </source>
</evidence>
<accession>A0A8E2J3X4</accession>
<evidence type="ECO:0000256" key="1">
    <source>
        <dbReference type="ARBA" id="ARBA00004167"/>
    </source>
</evidence>